<evidence type="ECO:0000313" key="2">
    <source>
        <dbReference type="Proteomes" id="UP000004947"/>
    </source>
</evidence>
<keyword evidence="2" id="KW-1185">Reference proteome</keyword>
<proteinExistence type="predicted"/>
<sequence length="54" mass="6201">MGNKKESKMPIMARTTMSSISEKFFRFIHDPSFLGWDGKLQDIKPVTKTELIAL</sequence>
<organism evidence="1 2">
    <name type="scientific">Lentisphaera araneosa HTCC2155</name>
    <dbReference type="NCBI Taxonomy" id="313628"/>
    <lineage>
        <taxon>Bacteria</taxon>
        <taxon>Pseudomonadati</taxon>
        <taxon>Lentisphaerota</taxon>
        <taxon>Lentisphaeria</taxon>
        <taxon>Lentisphaerales</taxon>
        <taxon>Lentisphaeraceae</taxon>
        <taxon>Lentisphaera</taxon>
    </lineage>
</organism>
<comment type="caution">
    <text evidence="1">The sequence shown here is derived from an EMBL/GenBank/DDBJ whole genome shotgun (WGS) entry which is preliminary data.</text>
</comment>
<gene>
    <name evidence="1" type="ORF">LNTAR_22914</name>
</gene>
<accession>A6DGH4</accession>
<dbReference type="Proteomes" id="UP000004947">
    <property type="component" value="Unassembled WGS sequence"/>
</dbReference>
<evidence type="ECO:0000313" key="1">
    <source>
        <dbReference type="EMBL" id="EDM29291.1"/>
    </source>
</evidence>
<dbReference type="AlphaFoldDB" id="A6DGH4"/>
<dbReference type="EMBL" id="ABCK01000002">
    <property type="protein sequence ID" value="EDM29291.1"/>
    <property type="molecule type" value="Genomic_DNA"/>
</dbReference>
<reference evidence="1 2" key="1">
    <citation type="journal article" date="2010" name="J. Bacteriol.">
        <title>Genome sequence of Lentisphaera araneosa HTCC2155T, the type species of the order Lentisphaerales in the phylum Lentisphaerae.</title>
        <authorList>
            <person name="Thrash J.C."/>
            <person name="Cho J.C."/>
            <person name="Vergin K.L."/>
            <person name="Morris R.M."/>
            <person name="Giovannoni S.J."/>
        </authorList>
    </citation>
    <scope>NUCLEOTIDE SEQUENCE [LARGE SCALE GENOMIC DNA]</scope>
    <source>
        <strain evidence="1 2">HTCC2155</strain>
    </source>
</reference>
<protein>
    <submittedName>
        <fullName evidence="1">Uncharacterized protein</fullName>
    </submittedName>
</protein>
<name>A6DGH4_9BACT</name>